<evidence type="ECO:0000256" key="3">
    <source>
        <dbReference type="SAM" id="MobiDB-lite"/>
    </source>
</evidence>
<protein>
    <recommendedName>
        <fullName evidence="6">Pre-rRNA-processing protein TSR2</fullName>
    </recommendedName>
</protein>
<name>A0A6A5REG7_9PLEO</name>
<feature type="compositionally biased region" description="Acidic residues" evidence="3">
    <location>
        <begin position="141"/>
        <end position="163"/>
    </location>
</feature>
<evidence type="ECO:0000313" key="4">
    <source>
        <dbReference type="EMBL" id="KAF1925893.1"/>
    </source>
</evidence>
<sequence>MSAPATTKAIPGELQDKFDLGIWHCLFNWPTLTVAVQNQWGGPDSSEKRDWLAGQISDLFSSEPLTDAEDVEVMLLQVLEDEYGCRIEDETEVAVARAIMKVRKEIGEGNTSGVEQMHKKWEDRKGKEVATGNVQVSESNQEAEWDSVDEESEDEDEDVDMDDAPALVPARAKEPKAEPEVDEDGFEKVVGKKRR</sequence>
<reference evidence="4" key="1">
    <citation type="journal article" date="2020" name="Stud. Mycol.">
        <title>101 Dothideomycetes genomes: a test case for predicting lifestyles and emergence of pathogens.</title>
        <authorList>
            <person name="Haridas S."/>
            <person name="Albert R."/>
            <person name="Binder M."/>
            <person name="Bloem J."/>
            <person name="Labutti K."/>
            <person name="Salamov A."/>
            <person name="Andreopoulos B."/>
            <person name="Baker S."/>
            <person name="Barry K."/>
            <person name="Bills G."/>
            <person name="Bluhm B."/>
            <person name="Cannon C."/>
            <person name="Castanera R."/>
            <person name="Culley D."/>
            <person name="Daum C."/>
            <person name="Ezra D."/>
            <person name="Gonzalez J."/>
            <person name="Henrissat B."/>
            <person name="Kuo A."/>
            <person name="Liang C."/>
            <person name="Lipzen A."/>
            <person name="Lutzoni F."/>
            <person name="Magnuson J."/>
            <person name="Mondo S."/>
            <person name="Nolan M."/>
            <person name="Ohm R."/>
            <person name="Pangilinan J."/>
            <person name="Park H.-J."/>
            <person name="Ramirez L."/>
            <person name="Alfaro M."/>
            <person name="Sun H."/>
            <person name="Tritt A."/>
            <person name="Yoshinaga Y."/>
            <person name="Zwiers L.-H."/>
            <person name="Turgeon B."/>
            <person name="Goodwin S."/>
            <person name="Spatafora J."/>
            <person name="Crous P."/>
            <person name="Grigoriev I."/>
        </authorList>
    </citation>
    <scope>NUCLEOTIDE SEQUENCE</scope>
    <source>
        <strain evidence="4">CBS 183.55</strain>
    </source>
</reference>
<proteinExistence type="inferred from homology"/>
<gene>
    <name evidence="4" type="ORF">M421DRAFT_226664</name>
</gene>
<dbReference type="GeneID" id="54346014"/>
<dbReference type="OrthoDB" id="263560at2759"/>
<dbReference type="EMBL" id="ML978980">
    <property type="protein sequence ID" value="KAF1925893.1"/>
    <property type="molecule type" value="Genomic_DNA"/>
</dbReference>
<dbReference type="GO" id="GO:0006364">
    <property type="term" value="P:rRNA processing"/>
    <property type="evidence" value="ECO:0007669"/>
    <property type="project" value="UniProtKB-KW"/>
</dbReference>
<evidence type="ECO:0000313" key="5">
    <source>
        <dbReference type="Proteomes" id="UP000800082"/>
    </source>
</evidence>
<organism evidence="4 5">
    <name type="scientific">Didymella exigua CBS 183.55</name>
    <dbReference type="NCBI Taxonomy" id="1150837"/>
    <lineage>
        <taxon>Eukaryota</taxon>
        <taxon>Fungi</taxon>
        <taxon>Dikarya</taxon>
        <taxon>Ascomycota</taxon>
        <taxon>Pezizomycotina</taxon>
        <taxon>Dothideomycetes</taxon>
        <taxon>Pleosporomycetidae</taxon>
        <taxon>Pleosporales</taxon>
        <taxon>Pleosporineae</taxon>
        <taxon>Didymellaceae</taxon>
        <taxon>Didymella</taxon>
    </lineage>
</organism>
<evidence type="ECO:0000256" key="2">
    <source>
        <dbReference type="ARBA" id="ARBA00022552"/>
    </source>
</evidence>
<feature type="compositionally biased region" description="Basic and acidic residues" evidence="3">
    <location>
        <begin position="186"/>
        <end position="195"/>
    </location>
</feature>
<feature type="region of interest" description="Disordered" evidence="3">
    <location>
        <begin position="110"/>
        <end position="195"/>
    </location>
</feature>
<dbReference type="Proteomes" id="UP000800082">
    <property type="component" value="Unassembled WGS sequence"/>
</dbReference>
<dbReference type="AlphaFoldDB" id="A0A6A5REG7"/>
<keyword evidence="2" id="KW-0698">rRNA processing</keyword>
<dbReference type="PANTHER" id="PTHR21250">
    <property type="entry name" value="PRE-RRNA-PROCESSING PROTEIN TSR2 HOMOLOG"/>
    <property type="match status" value="1"/>
</dbReference>
<feature type="compositionally biased region" description="Basic and acidic residues" evidence="3">
    <location>
        <begin position="116"/>
        <end position="128"/>
    </location>
</feature>
<dbReference type="RefSeq" id="XP_033446145.1">
    <property type="nucleotide sequence ID" value="XM_033588367.1"/>
</dbReference>
<evidence type="ECO:0000256" key="1">
    <source>
        <dbReference type="ARBA" id="ARBA00006524"/>
    </source>
</evidence>
<keyword evidence="5" id="KW-1185">Reference proteome</keyword>
<dbReference type="InterPro" id="IPR019398">
    <property type="entry name" value="Pre-rRNA_process_TSR2"/>
</dbReference>
<evidence type="ECO:0008006" key="6">
    <source>
        <dbReference type="Google" id="ProtNLM"/>
    </source>
</evidence>
<accession>A0A6A5REG7</accession>
<comment type="similarity">
    <text evidence="1">Belongs to the TSR2 family.</text>
</comment>
<dbReference type="Pfam" id="PF10273">
    <property type="entry name" value="WGG"/>
    <property type="match status" value="1"/>
</dbReference>